<feature type="region of interest" description="Disordered" evidence="4">
    <location>
        <begin position="453"/>
        <end position="486"/>
    </location>
</feature>
<feature type="region of interest" description="Disordered" evidence="4">
    <location>
        <begin position="1450"/>
        <end position="1509"/>
    </location>
</feature>
<dbReference type="InterPro" id="IPR047171">
    <property type="entry name" value="BAZ1A"/>
</dbReference>
<feature type="compositionally biased region" description="Low complexity" evidence="4">
    <location>
        <begin position="1487"/>
        <end position="1504"/>
    </location>
</feature>
<dbReference type="GO" id="GO:0006355">
    <property type="term" value="P:regulation of DNA-templated transcription"/>
    <property type="evidence" value="ECO:0007669"/>
    <property type="project" value="TreeGrafter"/>
</dbReference>
<evidence type="ECO:0000256" key="1">
    <source>
        <dbReference type="ARBA" id="ARBA00004123"/>
    </source>
</evidence>
<accession>A0AA85JZD1</accession>
<comment type="subcellular location">
    <subcellularLocation>
        <location evidence="1 3">Nucleus</location>
    </subcellularLocation>
</comment>
<dbReference type="InterPro" id="IPR013136">
    <property type="entry name" value="WSTF_Acf1_Cbp146"/>
</dbReference>
<reference evidence="7" key="2">
    <citation type="submission" date="2023-11" db="UniProtKB">
        <authorList>
            <consortium name="WormBaseParasite"/>
        </authorList>
    </citation>
    <scope>IDENTIFICATION</scope>
</reference>
<protein>
    <recommendedName>
        <fullName evidence="5">WAC domain-containing protein</fullName>
    </recommendedName>
</protein>
<dbReference type="GO" id="GO:0000228">
    <property type="term" value="C:nuclear chromosome"/>
    <property type="evidence" value="ECO:0007669"/>
    <property type="project" value="TreeGrafter"/>
</dbReference>
<dbReference type="PROSITE" id="PS51136">
    <property type="entry name" value="WAC"/>
    <property type="match status" value="1"/>
</dbReference>
<evidence type="ECO:0000313" key="7">
    <source>
        <dbReference type="WBParaSite" id="TREG1_60430.2"/>
    </source>
</evidence>
<feature type="region of interest" description="Disordered" evidence="4">
    <location>
        <begin position="1690"/>
        <end position="1716"/>
    </location>
</feature>
<feature type="region of interest" description="Disordered" evidence="4">
    <location>
        <begin position="813"/>
        <end position="837"/>
    </location>
</feature>
<dbReference type="PANTHER" id="PTHR46510:SF1">
    <property type="entry name" value="BROMODOMAIN ADJACENT TO ZINC FINGER DOMAIN PROTEIN 1A"/>
    <property type="match status" value="1"/>
</dbReference>
<dbReference type="WBParaSite" id="TREG1_60430.2">
    <property type="protein sequence ID" value="TREG1_60430.2"/>
    <property type="gene ID" value="TREG1_60430"/>
</dbReference>
<feature type="domain" description="WAC" evidence="5">
    <location>
        <begin position="22"/>
        <end position="129"/>
    </location>
</feature>
<feature type="compositionally biased region" description="Low complexity" evidence="4">
    <location>
        <begin position="822"/>
        <end position="837"/>
    </location>
</feature>
<evidence type="ECO:0000256" key="4">
    <source>
        <dbReference type="SAM" id="MobiDB-lite"/>
    </source>
</evidence>
<organism evidence="6 7">
    <name type="scientific">Trichobilharzia regenti</name>
    <name type="common">Nasal bird schistosome</name>
    <dbReference type="NCBI Taxonomy" id="157069"/>
    <lineage>
        <taxon>Eukaryota</taxon>
        <taxon>Metazoa</taxon>
        <taxon>Spiralia</taxon>
        <taxon>Lophotrochozoa</taxon>
        <taxon>Platyhelminthes</taxon>
        <taxon>Trematoda</taxon>
        <taxon>Digenea</taxon>
        <taxon>Strigeidida</taxon>
        <taxon>Schistosomatoidea</taxon>
        <taxon>Schistosomatidae</taxon>
        <taxon>Trichobilharzia</taxon>
    </lineage>
</organism>
<dbReference type="PANTHER" id="PTHR46510">
    <property type="entry name" value="BROMODOMAIN ADJACENT TO ZINC FINGER DOMAIN PROTEIN 1A"/>
    <property type="match status" value="1"/>
</dbReference>
<keyword evidence="2 3" id="KW-0539">Nucleus</keyword>
<dbReference type="Pfam" id="PF15612">
    <property type="entry name" value="WHIM1"/>
    <property type="match status" value="1"/>
</dbReference>
<sequence>MPNLNGETFVKRQPPSDLSMDEELFFLPTTLEVFRDYDDYFERTILVNSMIWTCSVCNRGPSTYKEAVACERADYRQLSAFDNALASGLLCIIAGARRHRLPELVELLCGFAGSRYFVGEEIEFHVADSNFRSYGIIERVVLSQKKSQFEHSGVLTDSDTQKRAIPDASKLHYCVREYKKADGVNHIASSVLVPGSIIHRRNRNALARDQIKFFIRHTCELKHGVFTPKTSIMKRYKLHPYGPVTWTKLFLPPEPRWSELVPTLPSTVNRNIINHPKESNRPVCQGFKVIDTFMEDKSGVRSQTKIPGNISASVTLNHNIISSSVGTTATRVQYYEPHTLQSQKVFFQQTHTLMSGSYVMNGAPNHLLLQQSTHDIPRSIRVERNELEREWSLVRRREDLELPDLIPLPEYTKFPTLLSMDDIGSVIQLLEFFNVFGPFIGFVVPHTNYKSLESSSSSSSHHHSTTVERVTSTSTSTTLSSSSCASSACSTSSILTLSILENSLLESDPCGLLADLFISILSAIRRFELEASSRQPTPNMSSATVAAASAVAAAEAGFAVNTQISHVSGAGIDYNSLHDEDTASPEDSALFRVLREAGASTRLCELVGIPTQAATIAAGRAAVAASVVFNTTTTTGNTMKEETQVNLSTVSRNSVTRAATTAVIAGAASLPPLDRAGLTEALWLHITSAAAKGGGWRGQIWGGTRPLDDPSVMLARNNADLVEKLKKVTVYELTPHEKLVLLTCLMDELLLQPQVRERMEDQYERVRLLRNQLRTLQMDRAQLMTSNPVIDEDNINNNNNQEVLSQIKKLNSANNDGRSHLTTAASTTTTTPTPTTTAASVNVLRGGRVNRGRGRPLSRKNVQIESMNTPLETFLSDNDYAMINGRLSNNNNNNNRQEVDSAAAATAGVAATSASSSGTSSSCTPNNINEKLIESLLEEQKLLDAITQVSRGCSMIPLGQDRFYRQYWLVLSIPCILIEDCPCVDKNPYYTHATIRNRQIAYAFPDLAKRMGLYSSEEAGKHLREAINSVKDSEFIDREELTYRVVAALPNPSVSSATGLPIEQLRALVKPERVSTQDSSLHNTCPAVRQLAKLRCSTVKQSTPQTLWSILLPDGYKEVYKQKLLHDNNDNIKKQQAVNPISSPVESSLPPTMDGSLSTATTVKKSEDCPTTTITTTDSSGSESKEHTTTTTTLNNDNHRNDNLSAEKNQYNMLIEQAKWTIDCLEASLNPRGVRESRLRKTIGQLRPLLIKVIAMCPPELIYPMIKSNQSGFNEKATVDAPQSPPVPTTHNNNTVSQEMFSSARNNTESITQSIMCSWLETALVGIGYRLGRLDLIKRLLFNESCKSKKESIENKTKTTEQSDEQLCTEVLVDKPNDEKENAAVASTTTEDCAITTTTTVTTAADVKMPVKPPPSELATSSSNHCVEENIKRLAKILLHLGHDVSPKGIAGPLANDERTLRNAGPLTSIPSKQSNDVENTVSEMIPSSESTTTTTPTPTDPSTVISSNTTNNIQSIRTTGWQRWCASVEQANTTSQLHLLARALERGARRATLGGRGVSSAIASYVSQHPLPTLKCTSCRGPPDVFPVPTASGNLSAFSVCSGCACPYHLDCLLNSNSRRISARRSSRPRLSTDIIIGTNNPAFNNIDLSLTGFLSNYSSLSSITSARMEVTGGSLILCTYCLRSAGLLSSPSSSSSTTTTTPATPTDDHVGMTSSNSQAFQLSTTLVYSNDDFCIKEDISQVNFNCLLIHF</sequence>
<evidence type="ECO:0000256" key="2">
    <source>
        <dbReference type="ARBA" id="ARBA00023242"/>
    </source>
</evidence>
<name>A0AA85JZD1_TRIRE</name>
<evidence type="ECO:0000259" key="5">
    <source>
        <dbReference type="PROSITE" id="PS51136"/>
    </source>
</evidence>
<dbReference type="GO" id="GO:0006338">
    <property type="term" value="P:chromatin remodeling"/>
    <property type="evidence" value="ECO:0007669"/>
    <property type="project" value="InterPro"/>
</dbReference>
<keyword evidence="6" id="KW-1185">Reference proteome</keyword>
<dbReference type="Proteomes" id="UP000050795">
    <property type="component" value="Unassembled WGS sequence"/>
</dbReference>
<feature type="region of interest" description="Disordered" evidence="4">
    <location>
        <begin position="1136"/>
        <end position="1204"/>
    </location>
</feature>
<dbReference type="GO" id="GO:0008623">
    <property type="term" value="C:CHRAC"/>
    <property type="evidence" value="ECO:0007669"/>
    <property type="project" value="TreeGrafter"/>
</dbReference>
<proteinExistence type="predicted"/>
<evidence type="ECO:0000256" key="3">
    <source>
        <dbReference type="PROSITE-ProRule" id="PRU00475"/>
    </source>
</evidence>
<feature type="compositionally biased region" description="Polar residues" evidence="4">
    <location>
        <begin position="1469"/>
        <end position="1483"/>
    </location>
</feature>
<feature type="compositionally biased region" description="Low complexity" evidence="4">
    <location>
        <begin position="467"/>
        <end position="486"/>
    </location>
</feature>
<feature type="compositionally biased region" description="Low complexity" evidence="4">
    <location>
        <begin position="1691"/>
        <end position="1707"/>
    </location>
</feature>
<dbReference type="GO" id="GO:0045740">
    <property type="term" value="P:positive regulation of DNA replication"/>
    <property type="evidence" value="ECO:0007669"/>
    <property type="project" value="TreeGrafter"/>
</dbReference>
<dbReference type="Pfam" id="PF10537">
    <property type="entry name" value="WAC_Acf1_DNA_bd"/>
    <property type="match status" value="1"/>
</dbReference>
<evidence type="ECO:0000313" key="6">
    <source>
        <dbReference type="Proteomes" id="UP000050795"/>
    </source>
</evidence>
<dbReference type="GO" id="GO:0031445">
    <property type="term" value="P:regulation of heterochromatin formation"/>
    <property type="evidence" value="ECO:0007669"/>
    <property type="project" value="TreeGrafter"/>
</dbReference>
<dbReference type="InterPro" id="IPR028942">
    <property type="entry name" value="WHIM1_dom"/>
</dbReference>
<reference evidence="6" key="1">
    <citation type="submission" date="2022-06" db="EMBL/GenBank/DDBJ databases">
        <authorList>
            <person name="Berger JAMES D."/>
            <person name="Berger JAMES D."/>
        </authorList>
    </citation>
    <scope>NUCLEOTIDE SEQUENCE [LARGE SCALE GENOMIC DNA]</scope>
</reference>
<dbReference type="GO" id="GO:0003677">
    <property type="term" value="F:DNA binding"/>
    <property type="evidence" value="ECO:0007669"/>
    <property type="project" value="TreeGrafter"/>
</dbReference>
<feature type="compositionally biased region" description="Polar residues" evidence="4">
    <location>
        <begin position="1136"/>
        <end position="1163"/>
    </location>
</feature>